<keyword evidence="2" id="KW-1185">Reference proteome</keyword>
<dbReference type="Proteomes" id="UP000076871">
    <property type="component" value="Unassembled WGS sequence"/>
</dbReference>
<protein>
    <submittedName>
        <fullName evidence="1">Uncharacterized protein</fullName>
    </submittedName>
</protein>
<evidence type="ECO:0000313" key="1">
    <source>
        <dbReference type="EMBL" id="KZT01819.1"/>
    </source>
</evidence>
<dbReference type="STRING" id="1314785.A0A165BX98"/>
<dbReference type="AlphaFoldDB" id="A0A165BX98"/>
<sequence length="91" mass="9775">MVVISIRLATELLLGRCAVPDTANADGILTQHERGTFDELQGLLARRAGIIVQDTTTSSLPEYLNLVSVIGYHMAYDAAVQMGVDACLVDL</sequence>
<dbReference type="GeneID" id="63826952"/>
<reference evidence="1 2" key="1">
    <citation type="journal article" date="2016" name="Mol. Biol. Evol.">
        <title>Comparative Genomics of Early-Diverging Mushroom-Forming Fungi Provides Insights into the Origins of Lignocellulose Decay Capabilities.</title>
        <authorList>
            <person name="Nagy L.G."/>
            <person name="Riley R."/>
            <person name="Tritt A."/>
            <person name="Adam C."/>
            <person name="Daum C."/>
            <person name="Floudas D."/>
            <person name="Sun H."/>
            <person name="Yadav J.S."/>
            <person name="Pangilinan J."/>
            <person name="Larsson K.H."/>
            <person name="Matsuura K."/>
            <person name="Barry K."/>
            <person name="Labutti K."/>
            <person name="Kuo R."/>
            <person name="Ohm R.A."/>
            <person name="Bhattacharya S.S."/>
            <person name="Shirouzu T."/>
            <person name="Yoshinaga Y."/>
            <person name="Martin F.M."/>
            <person name="Grigoriev I.V."/>
            <person name="Hibbett D.S."/>
        </authorList>
    </citation>
    <scope>NUCLEOTIDE SEQUENCE [LARGE SCALE GENOMIC DNA]</scope>
    <source>
        <strain evidence="1 2">93-53</strain>
    </source>
</reference>
<dbReference type="InParanoid" id="A0A165BX98"/>
<organism evidence="1 2">
    <name type="scientific">Laetiporus sulphureus 93-53</name>
    <dbReference type="NCBI Taxonomy" id="1314785"/>
    <lineage>
        <taxon>Eukaryota</taxon>
        <taxon>Fungi</taxon>
        <taxon>Dikarya</taxon>
        <taxon>Basidiomycota</taxon>
        <taxon>Agaricomycotina</taxon>
        <taxon>Agaricomycetes</taxon>
        <taxon>Polyporales</taxon>
        <taxon>Laetiporus</taxon>
    </lineage>
</organism>
<dbReference type="OrthoDB" id="538336at2759"/>
<accession>A0A165BX98</accession>
<evidence type="ECO:0000313" key="2">
    <source>
        <dbReference type="Proteomes" id="UP000076871"/>
    </source>
</evidence>
<proteinExistence type="predicted"/>
<name>A0A165BX98_9APHY</name>
<gene>
    <name evidence="1" type="ORF">LAESUDRAFT_730896</name>
</gene>
<dbReference type="RefSeq" id="XP_040759559.1">
    <property type="nucleotide sequence ID" value="XM_040909923.1"/>
</dbReference>
<dbReference type="EMBL" id="KV427659">
    <property type="protein sequence ID" value="KZT01819.1"/>
    <property type="molecule type" value="Genomic_DNA"/>
</dbReference>